<sequence>MFRTSALLNVVKQSTGLFGIAVHPNPRPQLIDIYNQTLTALERLPSNAVYRHATTALTKQKLSVVESTEDIPELEAKLDAGQIEEVIMAAQDELKLVAKMEEWKAWEPLDVEPSSDQWVYPGRK</sequence>
<dbReference type="Pfam" id="PF04716">
    <property type="entry name" value="ETC_C1_NDUFA5"/>
    <property type="match status" value="1"/>
</dbReference>
<keyword evidence="3" id="KW-0813">Transport</keyword>
<dbReference type="InterPro" id="IPR006806">
    <property type="entry name" value="NDUFA5"/>
</dbReference>
<evidence type="ECO:0000313" key="9">
    <source>
        <dbReference type="EMBL" id="KAK9767880.1"/>
    </source>
</evidence>
<dbReference type="EMBL" id="JASJQH010000048">
    <property type="protein sequence ID" value="KAK9767880.1"/>
    <property type="molecule type" value="Genomic_DNA"/>
</dbReference>
<reference evidence="9 10" key="1">
    <citation type="submission" date="2023-04" db="EMBL/GenBank/DDBJ databases">
        <title>Genome of Basidiobolus ranarum AG-B5.</title>
        <authorList>
            <person name="Stajich J.E."/>
            <person name="Carter-House D."/>
            <person name="Gryganskyi A."/>
        </authorList>
    </citation>
    <scope>NUCLEOTIDE SEQUENCE [LARGE SCALE GENOMIC DNA]</scope>
    <source>
        <strain evidence="9 10">AG-B5</strain>
    </source>
</reference>
<evidence type="ECO:0000256" key="3">
    <source>
        <dbReference type="ARBA" id="ARBA00022448"/>
    </source>
</evidence>
<keyword evidence="4" id="KW-0679">Respiratory chain</keyword>
<comment type="caution">
    <text evidence="9">The sequence shown here is derived from an EMBL/GenBank/DDBJ whole genome shotgun (WGS) entry which is preliminary data.</text>
</comment>
<keyword evidence="10" id="KW-1185">Reference proteome</keyword>
<comment type="subcellular location">
    <subcellularLocation>
        <location evidence="1">Mitochondrion inner membrane</location>
        <topology evidence="1">Peripheral membrane protein</topology>
        <orientation evidence="1">Matrix side</orientation>
    </subcellularLocation>
</comment>
<keyword evidence="8" id="KW-0472">Membrane</keyword>
<evidence type="ECO:0000256" key="2">
    <source>
        <dbReference type="ARBA" id="ARBA00010261"/>
    </source>
</evidence>
<keyword evidence="5" id="KW-0999">Mitochondrion inner membrane</keyword>
<evidence type="ECO:0000256" key="4">
    <source>
        <dbReference type="ARBA" id="ARBA00022660"/>
    </source>
</evidence>
<dbReference type="PANTHER" id="PTHR12653">
    <property type="entry name" value="NADH-UBIQUINONE OXIDOREDUCTASE 13 KD-B SUBUNIT"/>
    <property type="match status" value="1"/>
</dbReference>
<evidence type="ECO:0000256" key="8">
    <source>
        <dbReference type="ARBA" id="ARBA00023136"/>
    </source>
</evidence>
<evidence type="ECO:0000313" key="10">
    <source>
        <dbReference type="Proteomes" id="UP001479436"/>
    </source>
</evidence>
<keyword evidence="7" id="KW-0496">Mitochondrion</keyword>
<name>A0ABR2X2B2_9FUNG</name>
<dbReference type="PANTHER" id="PTHR12653:SF0">
    <property type="entry name" value="NADH DEHYDROGENASE [UBIQUINONE] 1 ALPHA SUBCOMPLEX SUBUNIT 5"/>
    <property type="match status" value="1"/>
</dbReference>
<evidence type="ECO:0000256" key="7">
    <source>
        <dbReference type="ARBA" id="ARBA00023128"/>
    </source>
</evidence>
<evidence type="ECO:0000256" key="1">
    <source>
        <dbReference type="ARBA" id="ARBA00004443"/>
    </source>
</evidence>
<protein>
    <submittedName>
        <fullName evidence="9">Uncharacterized protein</fullName>
    </submittedName>
</protein>
<proteinExistence type="inferred from homology"/>
<evidence type="ECO:0000256" key="6">
    <source>
        <dbReference type="ARBA" id="ARBA00022982"/>
    </source>
</evidence>
<gene>
    <name evidence="9" type="ORF">K7432_001943</name>
</gene>
<accession>A0ABR2X2B2</accession>
<keyword evidence="6" id="KW-0249">Electron transport</keyword>
<organism evidence="9 10">
    <name type="scientific">Basidiobolus ranarum</name>
    <dbReference type="NCBI Taxonomy" id="34480"/>
    <lineage>
        <taxon>Eukaryota</taxon>
        <taxon>Fungi</taxon>
        <taxon>Fungi incertae sedis</taxon>
        <taxon>Zoopagomycota</taxon>
        <taxon>Entomophthoromycotina</taxon>
        <taxon>Basidiobolomycetes</taxon>
        <taxon>Basidiobolales</taxon>
        <taxon>Basidiobolaceae</taxon>
        <taxon>Basidiobolus</taxon>
    </lineage>
</organism>
<dbReference type="Proteomes" id="UP001479436">
    <property type="component" value="Unassembled WGS sequence"/>
</dbReference>
<evidence type="ECO:0000256" key="5">
    <source>
        <dbReference type="ARBA" id="ARBA00022792"/>
    </source>
</evidence>
<comment type="similarity">
    <text evidence="2">Belongs to the complex I NDUFA5 subunit family.</text>
</comment>